<sequence>MYEVCKLRNETGNVAPDLATLRRRNLQGPFCFRLGHSATDTFAKLQHAYGDSVFSRAQVFRWLKALSEGRESIEDKPRSGGSSSSRTNENVDRIRDMCLQIA</sequence>
<dbReference type="Pfam" id="PF17906">
    <property type="entry name" value="HTH_48"/>
    <property type="match status" value="1"/>
</dbReference>
<dbReference type="EMBL" id="JAPWTK010000838">
    <property type="protein sequence ID" value="KAJ8935747.1"/>
    <property type="molecule type" value="Genomic_DNA"/>
</dbReference>
<proteinExistence type="predicted"/>
<comment type="caution">
    <text evidence="3">The sequence shown here is derived from an EMBL/GenBank/DDBJ whole genome shotgun (WGS) entry which is preliminary data.</text>
</comment>
<evidence type="ECO:0000259" key="2">
    <source>
        <dbReference type="Pfam" id="PF17906"/>
    </source>
</evidence>
<evidence type="ECO:0000313" key="3">
    <source>
        <dbReference type="EMBL" id="KAJ8935747.1"/>
    </source>
</evidence>
<organism evidence="3 4">
    <name type="scientific">Aromia moschata</name>
    <dbReference type="NCBI Taxonomy" id="1265417"/>
    <lineage>
        <taxon>Eukaryota</taxon>
        <taxon>Metazoa</taxon>
        <taxon>Ecdysozoa</taxon>
        <taxon>Arthropoda</taxon>
        <taxon>Hexapoda</taxon>
        <taxon>Insecta</taxon>
        <taxon>Pterygota</taxon>
        <taxon>Neoptera</taxon>
        <taxon>Endopterygota</taxon>
        <taxon>Coleoptera</taxon>
        <taxon>Polyphaga</taxon>
        <taxon>Cucujiformia</taxon>
        <taxon>Chrysomeloidea</taxon>
        <taxon>Cerambycidae</taxon>
        <taxon>Cerambycinae</taxon>
        <taxon>Callichromatini</taxon>
        <taxon>Aromia</taxon>
    </lineage>
</organism>
<name>A0AAV8XAT2_9CUCU</name>
<dbReference type="PANTHER" id="PTHR46060:SF1">
    <property type="entry name" value="MARINER MOS1 TRANSPOSASE-LIKE PROTEIN"/>
    <property type="match status" value="1"/>
</dbReference>
<evidence type="ECO:0000256" key="1">
    <source>
        <dbReference type="SAM" id="MobiDB-lite"/>
    </source>
</evidence>
<protein>
    <recommendedName>
        <fullName evidence="2">Mos1 transposase HTH domain-containing protein</fullName>
    </recommendedName>
</protein>
<feature type="non-terminal residue" evidence="3">
    <location>
        <position position="102"/>
    </location>
</feature>
<feature type="region of interest" description="Disordered" evidence="1">
    <location>
        <begin position="70"/>
        <end position="93"/>
    </location>
</feature>
<dbReference type="AlphaFoldDB" id="A0AAV8XAT2"/>
<gene>
    <name evidence="3" type="ORF">NQ318_000573</name>
</gene>
<dbReference type="Gene3D" id="1.10.10.1450">
    <property type="match status" value="1"/>
</dbReference>
<accession>A0AAV8XAT2</accession>
<keyword evidence="4" id="KW-1185">Reference proteome</keyword>
<evidence type="ECO:0000313" key="4">
    <source>
        <dbReference type="Proteomes" id="UP001162162"/>
    </source>
</evidence>
<feature type="domain" description="Mos1 transposase HTH" evidence="2">
    <location>
        <begin position="30"/>
        <end position="64"/>
    </location>
</feature>
<dbReference type="Proteomes" id="UP001162162">
    <property type="component" value="Unassembled WGS sequence"/>
</dbReference>
<dbReference type="InterPro" id="IPR052709">
    <property type="entry name" value="Transposase-MT_Hybrid"/>
</dbReference>
<reference evidence="3" key="1">
    <citation type="journal article" date="2023" name="Insect Mol. Biol.">
        <title>Genome sequencing provides insights into the evolution of gene families encoding plant cell wall-degrading enzymes in longhorned beetles.</title>
        <authorList>
            <person name="Shin N.R."/>
            <person name="Okamura Y."/>
            <person name="Kirsch R."/>
            <person name="Pauchet Y."/>
        </authorList>
    </citation>
    <scope>NUCLEOTIDE SEQUENCE</scope>
    <source>
        <strain evidence="3">AMC_N1</strain>
    </source>
</reference>
<dbReference type="InterPro" id="IPR041426">
    <property type="entry name" value="Mos1_HTH"/>
</dbReference>
<dbReference type="PANTHER" id="PTHR46060">
    <property type="entry name" value="MARINER MOS1 TRANSPOSASE-LIKE PROTEIN"/>
    <property type="match status" value="1"/>
</dbReference>